<name>A0A427XP30_9TREE</name>
<feature type="transmembrane region" description="Helical" evidence="1">
    <location>
        <begin position="60"/>
        <end position="84"/>
    </location>
</feature>
<dbReference type="GeneID" id="39593708"/>
<evidence type="ECO:0008006" key="4">
    <source>
        <dbReference type="Google" id="ProtNLM"/>
    </source>
</evidence>
<gene>
    <name evidence="2" type="ORF">EHS24_009165</name>
</gene>
<protein>
    <recommendedName>
        <fullName evidence="4">DUF1772 domain-containing protein</fullName>
    </recommendedName>
</protein>
<accession>A0A427XP30</accession>
<keyword evidence="3" id="KW-1185">Reference proteome</keyword>
<dbReference type="OrthoDB" id="5954308at2759"/>
<feature type="transmembrane region" description="Helical" evidence="1">
    <location>
        <begin position="157"/>
        <end position="175"/>
    </location>
</feature>
<keyword evidence="1" id="KW-0812">Transmembrane</keyword>
<evidence type="ECO:0000256" key="1">
    <source>
        <dbReference type="SAM" id="Phobius"/>
    </source>
</evidence>
<evidence type="ECO:0000313" key="3">
    <source>
        <dbReference type="Proteomes" id="UP000279236"/>
    </source>
</evidence>
<evidence type="ECO:0000313" key="2">
    <source>
        <dbReference type="EMBL" id="RSH80583.1"/>
    </source>
</evidence>
<dbReference type="Proteomes" id="UP000279236">
    <property type="component" value="Unassembled WGS sequence"/>
</dbReference>
<organism evidence="2 3">
    <name type="scientific">Apiotrichum porosum</name>
    <dbReference type="NCBI Taxonomy" id="105984"/>
    <lineage>
        <taxon>Eukaryota</taxon>
        <taxon>Fungi</taxon>
        <taxon>Dikarya</taxon>
        <taxon>Basidiomycota</taxon>
        <taxon>Agaricomycotina</taxon>
        <taxon>Tremellomycetes</taxon>
        <taxon>Trichosporonales</taxon>
        <taxon>Trichosporonaceae</taxon>
        <taxon>Apiotrichum</taxon>
    </lineage>
</organism>
<dbReference type="RefSeq" id="XP_028475530.1">
    <property type="nucleotide sequence ID" value="XM_028624458.1"/>
</dbReference>
<keyword evidence="1" id="KW-1133">Transmembrane helix</keyword>
<comment type="caution">
    <text evidence="2">The sequence shown here is derived from an EMBL/GenBank/DDBJ whole genome shotgun (WGS) entry which is preliminary data.</text>
</comment>
<dbReference type="AlphaFoldDB" id="A0A427XP30"/>
<proteinExistence type="predicted"/>
<sequence>MGHLDLSLSTYALIGGNVITSNVLFGTLGISTMGALPILNGRFGDYGLRTKDKLNMFATFFKKGGAMTLASVWLNAFCSTIVAYNHPSPIVRKVSIASGVFLGLLLPFKPLLLGSINAEWQAIYDSNDLDTGAAGDENPRAKRTEQLLQMWEQRHNLRYILFVGGWVCALGALVMDNRV</sequence>
<keyword evidence="1" id="KW-0472">Membrane</keyword>
<feature type="transmembrane region" description="Helical" evidence="1">
    <location>
        <begin position="12"/>
        <end position="39"/>
    </location>
</feature>
<feature type="transmembrane region" description="Helical" evidence="1">
    <location>
        <begin position="90"/>
        <end position="108"/>
    </location>
</feature>
<dbReference type="EMBL" id="RSCE01000008">
    <property type="protein sequence ID" value="RSH80583.1"/>
    <property type="molecule type" value="Genomic_DNA"/>
</dbReference>
<reference evidence="2 3" key="1">
    <citation type="submission" date="2018-11" db="EMBL/GenBank/DDBJ databases">
        <title>Genome sequence of Apiotrichum porosum DSM 27194.</title>
        <authorList>
            <person name="Aliyu H."/>
            <person name="Gorte O."/>
            <person name="Ochsenreither K."/>
        </authorList>
    </citation>
    <scope>NUCLEOTIDE SEQUENCE [LARGE SCALE GENOMIC DNA]</scope>
    <source>
        <strain evidence="2 3">DSM 27194</strain>
    </source>
</reference>